<protein>
    <submittedName>
        <fullName evidence="2">Membrane protein</fullName>
    </submittedName>
</protein>
<keyword evidence="1" id="KW-0812">Transmembrane</keyword>
<dbReference type="AlphaFoldDB" id="A0A4U9RBR5"/>
<dbReference type="EMBL" id="LR590481">
    <property type="protein sequence ID" value="VTQ89114.1"/>
    <property type="molecule type" value="Genomic_DNA"/>
</dbReference>
<feature type="transmembrane region" description="Helical" evidence="1">
    <location>
        <begin position="37"/>
        <end position="56"/>
    </location>
</feature>
<dbReference type="OrthoDB" id="9767931at2"/>
<dbReference type="KEGG" id="hhw:NCTC503_01342"/>
<gene>
    <name evidence="2" type="ORF">NCTC503_01342</name>
</gene>
<feature type="transmembrane region" description="Helical" evidence="1">
    <location>
        <begin position="63"/>
        <end position="81"/>
    </location>
</feature>
<feature type="transmembrane region" description="Helical" evidence="1">
    <location>
        <begin position="286"/>
        <end position="306"/>
    </location>
</feature>
<feature type="transmembrane region" description="Helical" evidence="1">
    <location>
        <begin position="351"/>
        <end position="374"/>
    </location>
</feature>
<evidence type="ECO:0000256" key="1">
    <source>
        <dbReference type="SAM" id="Phobius"/>
    </source>
</evidence>
<sequence length="477" mass="55470">MKEMLSKEEIKSNLKILFTAIFIGFLVYNFIFYYMGLSYPILIAALIIGFLVTNGIKNKNPMGFFLIAVSIILSLTYAIYTNPIFRFLNRIIIPLSLTSSFLLLTYKDIRFEFKVIYRSIIKKVFIESLYNIKIIRVLIKSLTKQINTKEDTINYRDILLGLLISIPLIFMLVLILGKADKVFEYYIENLSSSINNEVFGKILLRTFLSILASIFIFGLYNSFSINNIKVQEDIKYSFKFNSLVVITTLSIVTFIYISFTKIQISYLYGSKSLPNGFNYSEYARSGFFQLVFLVFVNVVSIILIKNNTKSKGKLQKKILLTLYSLITVLTFNMVFSALYKMRLYIVAFGFTRLRILVIVFTVFLGIILVLVLFFIFKDINLFKSIIILGAVMYIVINFTNIDNFITRENINIAKNSTEIDNTYLTSLSFDSYMTMKNALKKGEISMEQYHNWVYNNKIEINYWHEYNYFNSKGNSIK</sequence>
<feature type="transmembrane region" description="Helical" evidence="1">
    <location>
        <begin position="87"/>
        <end position="106"/>
    </location>
</feature>
<dbReference type="Proteomes" id="UP000308489">
    <property type="component" value="Chromosome 1"/>
</dbReference>
<feature type="transmembrane region" description="Helical" evidence="1">
    <location>
        <begin position="381"/>
        <end position="399"/>
    </location>
</feature>
<name>A0A4U9RBR5_HATHI</name>
<reference evidence="2 3" key="1">
    <citation type="submission" date="2019-05" db="EMBL/GenBank/DDBJ databases">
        <authorList>
            <consortium name="Pathogen Informatics"/>
        </authorList>
    </citation>
    <scope>NUCLEOTIDE SEQUENCE [LARGE SCALE GENOMIC DNA]</scope>
    <source>
        <strain evidence="2 3">NCTC503</strain>
    </source>
</reference>
<organism evidence="2 3">
    <name type="scientific">Hathewaya histolytica</name>
    <name type="common">Clostridium histolyticum</name>
    <dbReference type="NCBI Taxonomy" id="1498"/>
    <lineage>
        <taxon>Bacteria</taxon>
        <taxon>Bacillati</taxon>
        <taxon>Bacillota</taxon>
        <taxon>Clostridia</taxon>
        <taxon>Eubacteriales</taxon>
        <taxon>Clostridiaceae</taxon>
        <taxon>Hathewaya</taxon>
    </lineage>
</organism>
<keyword evidence="1" id="KW-1133">Transmembrane helix</keyword>
<feature type="transmembrane region" description="Helical" evidence="1">
    <location>
        <begin position="12"/>
        <end position="31"/>
    </location>
</feature>
<keyword evidence="1" id="KW-0472">Membrane</keyword>
<feature type="transmembrane region" description="Helical" evidence="1">
    <location>
        <begin position="202"/>
        <end position="223"/>
    </location>
</feature>
<accession>A0A4U9RBR5</accession>
<keyword evidence="3" id="KW-1185">Reference proteome</keyword>
<dbReference type="Pfam" id="PF13687">
    <property type="entry name" value="DUF4153"/>
    <property type="match status" value="1"/>
</dbReference>
<dbReference type="RefSeq" id="WP_138210009.1">
    <property type="nucleotide sequence ID" value="NZ_CBCSDB010000019.1"/>
</dbReference>
<feature type="transmembrane region" description="Helical" evidence="1">
    <location>
        <begin position="318"/>
        <end position="339"/>
    </location>
</feature>
<evidence type="ECO:0000313" key="2">
    <source>
        <dbReference type="EMBL" id="VTQ89114.1"/>
    </source>
</evidence>
<feature type="transmembrane region" description="Helical" evidence="1">
    <location>
        <begin position="158"/>
        <end position="176"/>
    </location>
</feature>
<feature type="transmembrane region" description="Helical" evidence="1">
    <location>
        <begin position="243"/>
        <end position="266"/>
    </location>
</feature>
<evidence type="ECO:0000313" key="3">
    <source>
        <dbReference type="Proteomes" id="UP000308489"/>
    </source>
</evidence>
<dbReference type="InterPro" id="IPR025291">
    <property type="entry name" value="DUF4153"/>
</dbReference>
<proteinExistence type="predicted"/>